<feature type="non-terminal residue" evidence="7">
    <location>
        <position position="1"/>
    </location>
</feature>
<dbReference type="AlphaFoldDB" id="A0A836EGD8"/>
<feature type="transmembrane region" description="Helical" evidence="5">
    <location>
        <begin position="115"/>
        <end position="135"/>
    </location>
</feature>
<evidence type="ECO:0000256" key="2">
    <source>
        <dbReference type="ARBA" id="ARBA00022692"/>
    </source>
</evidence>
<feature type="domain" description="Major facilitator superfamily (MFS) profile" evidence="6">
    <location>
        <begin position="15"/>
        <end position="622"/>
    </location>
</feature>
<organism evidence="7 8">
    <name type="scientific">Acromyrmex insinuator</name>
    <dbReference type="NCBI Taxonomy" id="230686"/>
    <lineage>
        <taxon>Eukaryota</taxon>
        <taxon>Metazoa</taxon>
        <taxon>Ecdysozoa</taxon>
        <taxon>Arthropoda</taxon>
        <taxon>Hexapoda</taxon>
        <taxon>Insecta</taxon>
        <taxon>Pterygota</taxon>
        <taxon>Neoptera</taxon>
        <taxon>Endopterygota</taxon>
        <taxon>Hymenoptera</taxon>
        <taxon>Apocrita</taxon>
        <taxon>Aculeata</taxon>
        <taxon>Formicoidea</taxon>
        <taxon>Formicidae</taxon>
        <taxon>Myrmicinae</taxon>
        <taxon>Acromyrmex</taxon>
    </lineage>
</organism>
<protein>
    <submittedName>
        <fullName evidence="7">S22A3 protein</fullName>
    </submittedName>
</protein>
<evidence type="ECO:0000259" key="6">
    <source>
        <dbReference type="PROSITE" id="PS50850"/>
    </source>
</evidence>
<feature type="transmembrane region" description="Helical" evidence="5">
    <location>
        <begin position="512"/>
        <end position="534"/>
    </location>
</feature>
<comment type="caution">
    <text evidence="7">The sequence shown here is derived from an EMBL/GenBank/DDBJ whole genome shotgun (WGS) entry which is preliminary data.</text>
</comment>
<dbReference type="InterPro" id="IPR011701">
    <property type="entry name" value="MFS"/>
</dbReference>
<comment type="subcellular location">
    <subcellularLocation>
        <location evidence="1">Membrane</location>
        <topology evidence="1">Multi-pass membrane protein</topology>
    </subcellularLocation>
</comment>
<dbReference type="InterPro" id="IPR020846">
    <property type="entry name" value="MFS_dom"/>
</dbReference>
<feature type="transmembrane region" description="Helical" evidence="5">
    <location>
        <begin position="196"/>
        <end position="218"/>
    </location>
</feature>
<dbReference type="Gene3D" id="1.20.1250.20">
    <property type="entry name" value="MFS general substrate transporter like domains"/>
    <property type="match status" value="2"/>
</dbReference>
<keyword evidence="3 5" id="KW-1133">Transmembrane helix</keyword>
<name>A0A836EGD8_9HYME</name>
<keyword evidence="2 5" id="KW-0812">Transmembrane</keyword>
<evidence type="ECO:0000256" key="3">
    <source>
        <dbReference type="ARBA" id="ARBA00022989"/>
    </source>
</evidence>
<evidence type="ECO:0000313" key="7">
    <source>
        <dbReference type="EMBL" id="KAG5312853.1"/>
    </source>
</evidence>
<evidence type="ECO:0000256" key="5">
    <source>
        <dbReference type="SAM" id="Phobius"/>
    </source>
</evidence>
<dbReference type="InterPro" id="IPR036259">
    <property type="entry name" value="MFS_trans_sf"/>
</dbReference>
<evidence type="ECO:0000256" key="1">
    <source>
        <dbReference type="ARBA" id="ARBA00004141"/>
    </source>
</evidence>
<dbReference type="Proteomes" id="UP000667349">
    <property type="component" value="Unassembled WGS sequence"/>
</dbReference>
<dbReference type="Pfam" id="PF07690">
    <property type="entry name" value="MFS_1"/>
    <property type="match status" value="1"/>
</dbReference>
<dbReference type="PROSITE" id="PS50850">
    <property type="entry name" value="MFS"/>
    <property type="match status" value="1"/>
</dbReference>
<keyword evidence="4 5" id="KW-0472">Membrane</keyword>
<dbReference type="GO" id="GO:0016020">
    <property type="term" value="C:membrane"/>
    <property type="evidence" value="ECO:0007669"/>
    <property type="project" value="UniProtKB-SubCell"/>
</dbReference>
<sequence>MNAEEAKVGCFQMVLVLLLGINYVIVAMSHGLSVFHNYTPKFYCQMKDSTHKSYGCQVMENSSMFANLTFTSPEVTFTSCSGEYHFETEFMENSVVTEWGLVCEKRYLSFLGPTVYYIGVLLGAWITGFLIDLIGRLPVQAICLYVQGTIAVALYIVQSYSAFLVLRSLQGVFVQGLQNSTYILSLELFPARSRTLVALIMQISWSMGLVLLALLSYVIPDWRILQLAVSVPTAITVLYIWIIPESPRWLLAKEKSTEADMALERIAIYNSCCRLRTKNILMHGACMESNSMPIKPKRKSRVISDEFEKTRADENQREEITNLLNKSKLTEQKIIGKTLEGNSINLKNKFSNIELYQETPSSVENFNKRHLPSNSKCDQESKMTTSSKCDKKIFPKDTEEVMLCKIKKEKTSKNEEETGSNDTKQTANKINSRLKNAIESSVLRKYGAIMICQWWTSTITCNIFDDLTPSFQINRHITFALSATLEMATNTFVYFVLSRYGRRLPICTYQSFNGIVCILIAAFFILTATVAPWIDIAKTTMLLFGKVTVMSTLSIVYLYTVEIFPTVIRGRCLGLCVMSAKIGSLSILHLLRHVSLPIPLLIIGMLCLVSGVLVLILPETLNKILPDQVMDMKNIIDKNNCKDDDINTENDVKEENLTERQILRQKLFSENWVDAGNGILVNFMENKNTE</sequence>
<feature type="transmembrane region" description="Helical" evidence="5">
    <location>
        <begin position="540"/>
        <end position="560"/>
    </location>
</feature>
<feature type="transmembrane region" description="Helical" evidence="5">
    <location>
        <begin position="224"/>
        <end position="243"/>
    </location>
</feature>
<evidence type="ECO:0000256" key="4">
    <source>
        <dbReference type="ARBA" id="ARBA00023136"/>
    </source>
</evidence>
<feature type="transmembrane region" description="Helical" evidence="5">
    <location>
        <begin position="142"/>
        <end position="166"/>
    </location>
</feature>
<feature type="non-terminal residue" evidence="7">
    <location>
        <position position="690"/>
    </location>
</feature>
<feature type="transmembrane region" description="Helical" evidence="5">
    <location>
        <begin position="597"/>
        <end position="617"/>
    </location>
</feature>
<feature type="transmembrane region" description="Helical" evidence="5">
    <location>
        <begin position="12"/>
        <end position="32"/>
    </location>
</feature>
<proteinExistence type="predicted"/>
<gene>
    <name evidence="7" type="primary">Slc22a3</name>
    <name evidence="7" type="ORF">G6Z75_0001067</name>
</gene>
<evidence type="ECO:0000313" key="8">
    <source>
        <dbReference type="Proteomes" id="UP000667349"/>
    </source>
</evidence>
<feature type="transmembrane region" description="Helical" evidence="5">
    <location>
        <begin position="572"/>
        <end position="591"/>
    </location>
</feature>
<dbReference type="GO" id="GO:0022857">
    <property type="term" value="F:transmembrane transporter activity"/>
    <property type="evidence" value="ECO:0007669"/>
    <property type="project" value="InterPro"/>
</dbReference>
<dbReference type="SUPFAM" id="SSF103473">
    <property type="entry name" value="MFS general substrate transporter"/>
    <property type="match status" value="1"/>
</dbReference>
<keyword evidence="8" id="KW-1185">Reference proteome</keyword>
<accession>A0A836EGD8</accession>
<dbReference type="EMBL" id="JAANHZ010000284">
    <property type="protein sequence ID" value="KAG5312853.1"/>
    <property type="molecule type" value="Genomic_DNA"/>
</dbReference>
<reference evidence="7" key="1">
    <citation type="submission" date="2020-02" db="EMBL/GenBank/DDBJ databases">
        <title>Relaxed selection underlies rapid genomic changes in the transitions from sociality to social parasitism in ants.</title>
        <authorList>
            <person name="Bi X."/>
        </authorList>
    </citation>
    <scope>NUCLEOTIDE SEQUENCE</scope>
    <source>
        <strain evidence="7">BGI-DK2013a</strain>
        <tissue evidence="7">Whole body</tissue>
    </source>
</reference>
<dbReference type="PANTHER" id="PTHR24064">
    <property type="entry name" value="SOLUTE CARRIER FAMILY 22 MEMBER"/>
    <property type="match status" value="1"/>
</dbReference>